<dbReference type="STRING" id="399497.BW733_01015"/>
<evidence type="ECO:0000256" key="2">
    <source>
        <dbReference type="ARBA" id="ARBA00007723"/>
    </source>
</evidence>
<keyword evidence="7 10" id="KW-0862">Zinc</keyword>
<feature type="domain" description="tRNA synthetases class I catalytic" evidence="11">
    <location>
        <begin position="38"/>
        <end position="331"/>
    </location>
</feature>
<dbReference type="PRINTS" id="PR00983">
    <property type="entry name" value="TRNASYNTHCYS"/>
</dbReference>
<dbReference type="InterPro" id="IPR024909">
    <property type="entry name" value="Cys-tRNA/MSH_ligase"/>
</dbReference>
<sequence length="412" mass="45394">MLAWPRLEIPRLDVHGPAVSVYDTENRSLVTLRPDDVARMYVCGITPYDSTHLGHAATYVGFDLLNRALRNAGHDVIYVQNVTDVDDPLLERAHARGIPWSDLAQREIERFRQDMTALRVLPPARFVGVSEAVTKIISRIEMLKERGSIYRVGTDLYFEVSADPSFGRISSLDRDVMLNDFAERGGDPDRKGKRDPLDCLVWRGERQGEPSWPSPWGPGRPGWHIGCTTIAQEYLGPSFDVQGGGRDLAFPHHEMSAGLGHVIHPQHRFAQTFVHAGMVAYDGEKMSKSRGNLVFVSSLRKQGVDPAAIRLALMRHHYRSSWEWTDAELPAALVTLKQWRRALALGSGAPAAPVVQAVLSALAADLDAPAAVTIVQAWVDASLGTDTVADKRDSSASMTVRRLADASLGLLL</sequence>
<dbReference type="Gene3D" id="1.20.120.640">
    <property type="entry name" value="Anticodon-binding domain of a subclass of class I aminoacyl-tRNA synthetases"/>
    <property type="match status" value="1"/>
</dbReference>
<dbReference type="InterPro" id="IPR017812">
    <property type="entry name" value="Mycothiol_ligase_MshC"/>
</dbReference>
<evidence type="ECO:0000256" key="9">
    <source>
        <dbReference type="ARBA" id="ARBA00048350"/>
    </source>
</evidence>
<evidence type="ECO:0000313" key="13">
    <source>
        <dbReference type="Proteomes" id="UP000188235"/>
    </source>
</evidence>
<evidence type="ECO:0000259" key="11">
    <source>
        <dbReference type="Pfam" id="PF01406"/>
    </source>
</evidence>
<dbReference type="EMBL" id="CP019607">
    <property type="protein sequence ID" value="AQP49623.1"/>
    <property type="molecule type" value="Genomic_DNA"/>
</dbReference>
<gene>
    <name evidence="10" type="primary">mshC</name>
    <name evidence="12" type="ORF">BW733_01015</name>
</gene>
<feature type="short sequence motif" description="'HIGH' region" evidence="10">
    <location>
        <begin position="45"/>
        <end position="55"/>
    </location>
</feature>
<evidence type="ECO:0000256" key="8">
    <source>
        <dbReference type="ARBA" id="ARBA00022840"/>
    </source>
</evidence>
<proteinExistence type="inferred from homology"/>
<dbReference type="HAMAP" id="MF_01697">
    <property type="entry name" value="MshC"/>
    <property type="match status" value="1"/>
</dbReference>
<dbReference type="GO" id="GO:0010125">
    <property type="term" value="P:mycothiol biosynthetic process"/>
    <property type="evidence" value="ECO:0007669"/>
    <property type="project" value="UniProtKB-UniRule"/>
</dbReference>
<feature type="binding site" evidence="10">
    <location>
        <begin position="245"/>
        <end position="247"/>
    </location>
    <ligand>
        <name>L-cysteinyl-5'-AMP</name>
        <dbReference type="ChEBI" id="CHEBI:144924"/>
    </ligand>
</feature>
<dbReference type="PANTHER" id="PTHR10890:SF3">
    <property type="entry name" value="CYSTEINE--TRNA LIGASE, CYTOPLASMIC"/>
    <property type="match status" value="1"/>
</dbReference>
<reference evidence="12 13" key="1">
    <citation type="journal article" date="2008" name="Int. J. Syst. Evol. Microbiol.">
        <title>Tessaracoccus flavescens sp. nov., isolated from marine sediment.</title>
        <authorList>
            <person name="Lee D.W."/>
            <person name="Lee S.D."/>
        </authorList>
    </citation>
    <scope>NUCLEOTIDE SEQUENCE [LARGE SCALE GENOMIC DNA]</scope>
    <source>
        <strain evidence="12 13">SST-39T</strain>
    </source>
</reference>
<dbReference type="InterPro" id="IPR032678">
    <property type="entry name" value="tRNA-synt_1_cat_dom"/>
</dbReference>
<dbReference type="GO" id="GO:0005524">
    <property type="term" value="F:ATP binding"/>
    <property type="evidence" value="ECO:0007669"/>
    <property type="project" value="UniProtKB-KW"/>
</dbReference>
<keyword evidence="6 10" id="KW-0547">Nucleotide-binding</keyword>
<keyword evidence="8 10" id="KW-0067">ATP-binding</keyword>
<evidence type="ECO:0000256" key="7">
    <source>
        <dbReference type="ARBA" id="ARBA00022833"/>
    </source>
</evidence>
<evidence type="ECO:0000256" key="3">
    <source>
        <dbReference type="ARBA" id="ARBA00011245"/>
    </source>
</evidence>
<keyword evidence="13" id="KW-1185">Reference proteome</keyword>
<feature type="binding site" evidence="10">
    <location>
        <position position="252"/>
    </location>
    <ligand>
        <name>Zn(2+)</name>
        <dbReference type="ChEBI" id="CHEBI:29105"/>
    </ligand>
</feature>
<dbReference type="RefSeq" id="WP_077347096.1">
    <property type="nucleotide sequence ID" value="NZ_CP019607.1"/>
</dbReference>
<feature type="binding site" evidence="10">
    <location>
        <begin position="43"/>
        <end position="46"/>
    </location>
    <ligand>
        <name>L-cysteinyl-5'-AMP</name>
        <dbReference type="ChEBI" id="CHEBI:144924"/>
    </ligand>
</feature>
<keyword evidence="4 10" id="KW-0436">Ligase</keyword>
<feature type="binding site" evidence="10">
    <location>
        <position position="43"/>
    </location>
    <ligand>
        <name>Zn(2+)</name>
        <dbReference type="ChEBI" id="CHEBI:29105"/>
    </ligand>
</feature>
<dbReference type="OrthoDB" id="9815130at2"/>
<dbReference type="AlphaFoldDB" id="A0A1Q2CU46"/>
<name>A0A1Q2CU46_9ACTN</name>
<dbReference type="EC" id="6.3.1.13" evidence="10"/>
<dbReference type="GO" id="GO:0008270">
    <property type="term" value="F:zinc ion binding"/>
    <property type="evidence" value="ECO:0007669"/>
    <property type="project" value="UniProtKB-UniRule"/>
</dbReference>
<dbReference type="GO" id="GO:0035446">
    <property type="term" value="F:cysteine-glucosaminylinositol ligase activity"/>
    <property type="evidence" value="ECO:0007669"/>
    <property type="project" value="UniProtKB-UniRule"/>
</dbReference>
<dbReference type="Gene3D" id="3.40.50.620">
    <property type="entry name" value="HUPs"/>
    <property type="match status" value="1"/>
</dbReference>
<organism evidence="12 13">
    <name type="scientific">Tessaracoccus flavescens</name>
    <dbReference type="NCBI Taxonomy" id="399497"/>
    <lineage>
        <taxon>Bacteria</taxon>
        <taxon>Bacillati</taxon>
        <taxon>Actinomycetota</taxon>
        <taxon>Actinomycetes</taxon>
        <taxon>Propionibacteriales</taxon>
        <taxon>Propionibacteriaceae</taxon>
        <taxon>Tessaracoccus</taxon>
    </lineage>
</organism>
<dbReference type="CDD" id="cd00672">
    <property type="entry name" value="CysRS_core"/>
    <property type="match status" value="1"/>
</dbReference>
<dbReference type="Pfam" id="PF01406">
    <property type="entry name" value="tRNA-synt_1e"/>
    <property type="match status" value="1"/>
</dbReference>
<comment type="catalytic activity">
    <reaction evidence="9 10">
        <text>1D-myo-inositol 2-amino-2-deoxy-alpha-D-glucopyranoside + L-cysteine + ATP = 1D-myo-inositol 2-(L-cysteinylamino)-2-deoxy-alpha-D-glucopyranoside + AMP + diphosphate + H(+)</text>
        <dbReference type="Rhea" id="RHEA:26176"/>
        <dbReference type="ChEBI" id="CHEBI:15378"/>
        <dbReference type="ChEBI" id="CHEBI:30616"/>
        <dbReference type="ChEBI" id="CHEBI:33019"/>
        <dbReference type="ChEBI" id="CHEBI:35235"/>
        <dbReference type="ChEBI" id="CHEBI:58886"/>
        <dbReference type="ChEBI" id="CHEBI:58887"/>
        <dbReference type="ChEBI" id="CHEBI:456215"/>
        <dbReference type="EC" id="6.3.1.13"/>
    </reaction>
</comment>
<dbReference type="Proteomes" id="UP000188235">
    <property type="component" value="Chromosome"/>
</dbReference>
<comment type="similarity">
    <text evidence="2 10">Belongs to the class-I aminoacyl-tRNA synthetase family. MshC subfamily.</text>
</comment>
<dbReference type="SUPFAM" id="SSF52374">
    <property type="entry name" value="Nucleotidylyl transferase"/>
    <property type="match status" value="1"/>
</dbReference>
<keyword evidence="5 10" id="KW-0479">Metal-binding</keyword>
<feature type="short sequence motif" description="'ERGGDP' region" evidence="10">
    <location>
        <begin position="183"/>
        <end position="188"/>
    </location>
</feature>
<accession>A0A1Q2CU46</accession>
<dbReference type="KEGG" id="tfa:BW733_01015"/>
<dbReference type="GO" id="GO:0006423">
    <property type="term" value="P:cysteinyl-tRNA aminoacylation"/>
    <property type="evidence" value="ECO:0007669"/>
    <property type="project" value="TreeGrafter"/>
</dbReference>
<dbReference type="GO" id="GO:0005829">
    <property type="term" value="C:cytosol"/>
    <property type="evidence" value="ECO:0007669"/>
    <property type="project" value="TreeGrafter"/>
</dbReference>
<protein>
    <recommendedName>
        <fullName evidence="10">L-cysteine:1D-myo-inositol 2-amino-2-deoxy-alpha-D-glucopyranoside ligase</fullName>
        <shortName evidence="10">L-Cys:GlcN-Ins ligase</shortName>
        <ecNumber evidence="10">6.3.1.13</ecNumber>
    </recommendedName>
    <alternativeName>
        <fullName evidence="10">Mycothiol ligase</fullName>
        <shortName evidence="10">MSH ligase</shortName>
    </alternativeName>
</protein>
<evidence type="ECO:0000256" key="4">
    <source>
        <dbReference type="ARBA" id="ARBA00022598"/>
    </source>
</evidence>
<comment type="function">
    <text evidence="1 10">Catalyzes the ATP-dependent condensation of GlcN-Ins and L-cysteine to form L-Cys-GlcN-Ins.</text>
</comment>
<evidence type="ECO:0000256" key="10">
    <source>
        <dbReference type="HAMAP-Rule" id="MF_01697"/>
    </source>
</evidence>
<evidence type="ECO:0000313" key="12">
    <source>
        <dbReference type="EMBL" id="AQP49623.1"/>
    </source>
</evidence>
<dbReference type="GO" id="GO:0004817">
    <property type="term" value="F:cysteine-tRNA ligase activity"/>
    <property type="evidence" value="ECO:0007669"/>
    <property type="project" value="TreeGrafter"/>
</dbReference>
<evidence type="ECO:0000256" key="5">
    <source>
        <dbReference type="ARBA" id="ARBA00022723"/>
    </source>
</evidence>
<feature type="binding site" evidence="10">
    <location>
        <position position="227"/>
    </location>
    <ligand>
        <name>Zn(2+)</name>
        <dbReference type="ChEBI" id="CHEBI:29105"/>
    </ligand>
</feature>
<evidence type="ECO:0000256" key="6">
    <source>
        <dbReference type="ARBA" id="ARBA00022741"/>
    </source>
</evidence>
<dbReference type="PANTHER" id="PTHR10890">
    <property type="entry name" value="CYSTEINYL-TRNA SYNTHETASE"/>
    <property type="match status" value="1"/>
</dbReference>
<dbReference type="InterPro" id="IPR014729">
    <property type="entry name" value="Rossmann-like_a/b/a_fold"/>
</dbReference>
<feature type="binding site" evidence="10">
    <location>
        <position position="279"/>
    </location>
    <ligand>
        <name>L-cysteinyl-5'-AMP</name>
        <dbReference type="ChEBI" id="CHEBI:144924"/>
    </ligand>
</feature>
<dbReference type="NCBIfam" id="TIGR03447">
    <property type="entry name" value="mycothiol_MshC"/>
    <property type="match status" value="1"/>
</dbReference>
<comment type="subunit">
    <text evidence="3 10">Monomer.</text>
</comment>
<evidence type="ECO:0000256" key="1">
    <source>
        <dbReference type="ARBA" id="ARBA00003679"/>
    </source>
</evidence>
<feature type="binding site" evidence="10">
    <location>
        <position position="223"/>
    </location>
    <ligand>
        <name>L-cysteinyl-5'-AMP</name>
        <dbReference type="ChEBI" id="CHEBI:144924"/>
    </ligand>
</feature>
<feature type="binding site" evidence="10">
    <location>
        <begin position="81"/>
        <end position="83"/>
    </location>
    <ligand>
        <name>L-cysteinyl-5'-AMP</name>
        <dbReference type="ChEBI" id="CHEBI:144924"/>
    </ligand>
</feature>
<feature type="short sequence motif" description="'KMSKS' region" evidence="10">
    <location>
        <begin position="285"/>
        <end position="289"/>
    </location>
</feature>
<comment type="cofactor">
    <cofactor evidence="10">
        <name>Zn(2+)</name>
        <dbReference type="ChEBI" id="CHEBI:29105"/>
    </cofactor>
    <text evidence="10">Binds 1 zinc ion per subunit.</text>
</comment>
<feature type="binding site" evidence="10">
    <location>
        <position position="58"/>
    </location>
    <ligand>
        <name>L-cysteinyl-5'-AMP</name>
        <dbReference type="ChEBI" id="CHEBI:144924"/>
    </ligand>
</feature>